<feature type="transmembrane region" description="Helical" evidence="6">
    <location>
        <begin position="33"/>
        <end position="52"/>
    </location>
</feature>
<comment type="similarity">
    <text evidence="1">Belongs to the thioredoxin family. DsbA subfamily.</text>
</comment>
<keyword evidence="4" id="KW-1015">Disulfide bond</keyword>
<dbReference type="SUPFAM" id="SSF52833">
    <property type="entry name" value="Thioredoxin-like"/>
    <property type="match status" value="1"/>
</dbReference>
<keyword evidence="2" id="KW-0732">Signal</keyword>
<dbReference type="InterPro" id="IPR012336">
    <property type="entry name" value="Thioredoxin-like_fold"/>
</dbReference>
<evidence type="ECO:0000256" key="5">
    <source>
        <dbReference type="ARBA" id="ARBA00023284"/>
    </source>
</evidence>
<name>A0ABW1JBM3_9ACTN</name>
<dbReference type="PANTHER" id="PTHR13887">
    <property type="entry name" value="GLUTATHIONE S-TRANSFERASE KAPPA"/>
    <property type="match status" value="1"/>
</dbReference>
<dbReference type="RefSeq" id="WP_345718029.1">
    <property type="nucleotide sequence ID" value="NZ_BAABFP010000008.1"/>
</dbReference>
<dbReference type="EMBL" id="JBHSRD010000003">
    <property type="protein sequence ID" value="MFC6006544.1"/>
    <property type="molecule type" value="Genomic_DNA"/>
</dbReference>
<dbReference type="InterPro" id="IPR036249">
    <property type="entry name" value="Thioredoxin-like_sf"/>
</dbReference>
<evidence type="ECO:0000256" key="1">
    <source>
        <dbReference type="ARBA" id="ARBA00005791"/>
    </source>
</evidence>
<dbReference type="CDD" id="cd02972">
    <property type="entry name" value="DsbA_family"/>
    <property type="match status" value="1"/>
</dbReference>
<dbReference type="PANTHER" id="PTHR13887:SF14">
    <property type="entry name" value="DISULFIDE BOND FORMATION PROTEIN D"/>
    <property type="match status" value="1"/>
</dbReference>
<keyword evidence="6" id="KW-1133">Transmembrane helix</keyword>
<keyword evidence="5" id="KW-0676">Redox-active center</keyword>
<evidence type="ECO:0000256" key="3">
    <source>
        <dbReference type="ARBA" id="ARBA00023002"/>
    </source>
</evidence>
<evidence type="ECO:0000313" key="9">
    <source>
        <dbReference type="Proteomes" id="UP001596189"/>
    </source>
</evidence>
<dbReference type="Proteomes" id="UP001596189">
    <property type="component" value="Unassembled WGS sequence"/>
</dbReference>
<gene>
    <name evidence="8" type="ORF">ACFQDO_05310</name>
</gene>
<dbReference type="Pfam" id="PF13462">
    <property type="entry name" value="Thioredoxin_4"/>
    <property type="match status" value="1"/>
</dbReference>
<keyword evidence="9" id="KW-1185">Reference proteome</keyword>
<evidence type="ECO:0000256" key="6">
    <source>
        <dbReference type="SAM" id="Phobius"/>
    </source>
</evidence>
<keyword evidence="3" id="KW-0560">Oxidoreductase</keyword>
<comment type="caution">
    <text evidence="8">The sequence shown here is derived from an EMBL/GenBank/DDBJ whole genome shotgun (WGS) entry which is preliminary data.</text>
</comment>
<dbReference type="Gene3D" id="3.40.30.10">
    <property type="entry name" value="Glutaredoxin"/>
    <property type="match status" value="1"/>
</dbReference>
<organism evidence="8 9">
    <name type="scientific">Angustibacter luteus</name>
    <dbReference type="NCBI Taxonomy" id="658456"/>
    <lineage>
        <taxon>Bacteria</taxon>
        <taxon>Bacillati</taxon>
        <taxon>Actinomycetota</taxon>
        <taxon>Actinomycetes</taxon>
        <taxon>Kineosporiales</taxon>
        <taxon>Kineosporiaceae</taxon>
    </lineage>
</organism>
<sequence>MTSGKASRDDREAKAAERRAAVAKKEARRRNGIITAVVAVVVLVVVGAYVLVQNDNSSQTSSSSASPKATTGKQNQSILLGSASATVVVDAYEDFQCPICKQFEEQSGPLLKQYLDQKLIKINYRPIAILDNASTTQYSTRALNSAGCVVNTSLDAFPKYHALLFANQPPENSAGLPDSKLIELAKQAGATDVSTCINDQTFKGWTQRVTEQASKDKVVGTPTILVNGTVVQDWQPANLKTVIDAALKNG</sequence>
<accession>A0ABW1JBM3</accession>
<keyword evidence="6" id="KW-0472">Membrane</keyword>
<evidence type="ECO:0000313" key="8">
    <source>
        <dbReference type="EMBL" id="MFC6006544.1"/>
    </source>
</evidence>
<keyword evidence="6" id="KW-0812">Transmembrane</keyword>
<protein>
    <submittedName>
        <fullName evidence="8">DsbA family protein</fullName>
    </submittedName>
</protein>
<feature type="domain" description="Thioredoxin-like fold" evidence="7">
    <location>
        <begin position="75"/>
        <end position="245"/>
    </location>
</feature>
<proteinExistence type="inferred from homology"/>
<evidence type="ECO:0000259" key="7">
    <source>
        <dbReference type="Pfam" id="PF13462"/>
    </source>
</evidence>
<evidence type="ECO:0000256" key="4">
    <source>
        <dbReference type="ARBA" id="ARBA00023157"/>
    </source>
</evidence>
<evidence type="ECO:0000256" key="2">
    <source>
        <dbReference type="ARBA" id="ARBA00022729"/>
    </source>
</evidence>
<reference evidence="9" key="1">
    <citation type="journal article" date="2019" name="Int. J. Syst. Evol. Microbiol.">
        <title>The Global Catalogue of Microorganisms (GCM) 10K type strain sequencing project: providing services to taxonomists for standard genome sequencing and annotation.</title>
        <authorList>
            <consortium name="The Broad Institute Genomics Platform"/>
            <consortium name="The Broad Institute Genome Sequencing Center for Infectious Disease"/>
            <person name="Wu L."/>
            <person name="Ma J."/>
        </authorList>
    </citation>
    <scope>NUCLEOTIDE SEQUENCE [LARGE SCALE GENOMIC DNA]</scope>
    <source>
        <strain evidence="9">KACC 14249</strain>
    </source>
</reference>